<name>A0A0E9NID7_SAICN</name>
<keyword evidence="3" id="KW-0119">Carbohydrate metabolism</keyword>
<dbReference type="STRING" id="698492.A0A0E9NID7"/>
<dbReference type="InterPro" id="IPR011013">
    <property type="entry name" value="Gal_mutarotase_sf_dom"/>
</dbReference>
<reference evidence="4 5" key="3">
    <citation type="journal article" date="2015" name="Genome Announc.">
        <title>Draft Genome Sequence of the Archiascomycetous Yeast Saitoella complicata.</title>
        <authorList>
            <person name="Yamauchi K."/>
            <person name="Kondo S."/>
            <person name="Hamamoto M."/>
            <person name="Takahashi Y."/>
            <person name="Ogura Y."/>
            <person name="Hayashi T."/>
            <person name="Nishida H."/>
        </authorList>
    </citation>
    <scope>NUCLEOTIDE SEQUENCE [LARGE SCALE GENOMIC DNA]</scope>
    <source>
        <strain evidence="4 5">NRRL Y-17804</strain>
    </source>
</reference>
<dbReference type="GO" id="GO:0004034">
    <property type="term" value="F:aldose 1-epimerase activity"/>
    <property type="evidence" value="ECO:0007669"/>
    <property type="project" value="TreeGrafter"/>
</dbReference>
<dbReference type="InterPro" id="IPR018052">
    <property type="entry name" value="Ald1_epimerase_CS"/>
</dbReference>
<evidence type="ECO:0000256" key="1">
    <source>
        <dbReference type="ARBA" id="ARBA00006206"/>
    </source>
</evidence>
<organism evidence="4 5">
    <name type="scientific">Saitoella complicata (strain BCRC 22490 / CBS 7301 / JCM 7358 / NBRC 10748 / NRRL Y-17804)</name>
    <dbReference type="NCBI Taxonomy" id="698492"/>
    <lineage>
        <taxon>Eukaryota</taxon>
        <taxon>Fungi</taxon>
        <taxon>Dikarya</taxon>
        <taxon>Ascomycota</taxon>
        <taxon>Taphrinomycotina</taxon>
        <taxon>Taphrinomycotina incertae sedis</taxon>
        <taxon>Saitoella</taxon>
    </lineage>
</organism>
<dbReference type="Proteomes" id="UP000033140">
    <property type="component" value="Unassembled WGS sequence"/>
</dbReference>
<evidence type="ECO:0008006" key="6">
    <source>
        <dbReference type="Google" id="ProtNLM"/>
    </source>
</evidence>
<dbReference type="PANTHER" id="PTHR10091:SF0">
    <property type="entry name" value="GALACTOSE MUTAROTASE"/>
    <property type="match status" value="1"/>
</dbReference>
<dbReference type="Gene3D" id="2.70.98.10">
    <property type="match status" value="1"/>
</dbReference>
<dbReference type="PROSITE" id="PS00545">
    <property type="entry name" value="ALDOSE_1_EPIMERASE"/>
    <property type="match status" value="1"/>
</dbReference>
<evidence type="ECO:0000256" key="3">
    <source>
        <dbReference type="ARBA" id="ARBA00023277"/>
    </source>
</evidence>
<reference evidence="4 5" key="2">
    <citation type="journal article" date="2014" name="J. Gen. Appl. Microbiol.">
        <title>The early diverging ascomycetous budding yeast Saitoella complicata has three histone deacetylases belonging to the Clr6, Hos2, and Rpd3 lineages.</title>
        <authorList>
            <person name="Nishida H."/>
            <person name="Matsumoto T."/>
            <person name="Kondo S."/>
            <person name="Hamamoto M."/>
            <person name="Yoshikawa H."/>
        </authorList>
    </citation>
    <scope>NUCLEOTIDE SEQUENCE [LARGE SCALE GENOMIC DNA]</scope>
    <source>
        <strain evidence="4 5">NRRL Y-17804</strain>
    </source>
</reference>
<comment type="caution">
    <text evidence="4">The sequence shown here is derived from an EMBL/GenBank/DDBJ whole genome shotgun (WGS) entry which is preliminary data.</text>
</comment>
<dbReference type="PANTHER" id="PTHR10091">
    <property type="entry name" value="ALDOSE-1-EPIMERASE"/>
    <property type="match status" value="1"/>
</dbReference>
<sequence length="356" mass="38471">MKVETLTNWDSKDPSNKLHILATPSGLGSISISNYGATITAFNIAGQNIVASYSSPEHYRSDKNPYFGATIGRVANRVANARFELGGKTYELDANEKPHSLHGGPGGFHQKIWDGPAIETRHGREVAVFSCKSAHMEEGYPGDLEVKVIYSLEEAQKAGQTVVELGVEYEAELVGGSNETIVNLTNHSYWNISGGPTIEGTEVVLNTASHLATDESLIPTGKIESHPKIPLTSSGTPEKFTLGPDEPAVDHCFVLITTPPTTISTLSTPLQTFATLTHPATHLTLSVATTEPSCQFYTGDGVDFEEAGWRKRAGVCLEAARWVNAGNVEGWRGMVALKKGERYESKTVYSVHKEQA</sequence>
<evidence type="ECO:0000313" key="4">
    <source>
        <dbReference type="EMBL" id="GAO49436.1"/>
    </source>
</evidence>
<dbReference type="Pfam" id="PF01263">
    <property type="entry name" value="Aldose_epim"/>
    <property type="match status" value="1"/>
</dbReference>
<reference evidence="4 5" key="1">
    <citation type="journal article" date="2011" name="J. Gen. Appl. Microbiol.">
        <title>Draft genome sequencing of the enigmatic yeast Saitoella complicata.</title>
        <authorList>
            <person name="Nishida H."/>
            <person name="Hamamoto M."/>
            <person name="Sugiyama J."/>
        </authorList>
    </citation>
    <scope>NUCLEOTIDE SEQUENCE [LARGE SCALE GENOMIC DNA]</scope>
    <source>
        <strain evidence="4 5">NRRL Y-17804</strain>
    </source>
</reference>
<evidence type="ECO:0000313" key="5">
    <source>
        <dbReference type="Proteomes" id="UP000033140"/>
    </source>
</evidence>
<gene>
    <name evidence="4" type="ORF">G7K_3586-t1</name>
</gene>
<evidence type="ECO:0000256" key="2">
    <source>
        <dbReference type="ARBA" id="ARBA00023235"/>
    </source>
</evidence>
<dbReference type="GO" id="GO:0033499">
    <property type="term" value="P:galactose catabolic process via UDP-galactose, Leloir pathway"/>
    <property type="evidence" value="ECO:0007669"/>
    <property type="project" value="TreeGrafter"/>
</dbReference>
<accession>A0A0E9NID7</accession>
<dbReference type="InterPro" id="IPR008183">
    <property type="entry name" value="Aldose_1/G6P_1-epimerase"/>
</dbReference>
<dbReference type="CDD" id="cd09019">
    <property type="entry name" value="galactose_mutarotase_like"/>
    <property type="match status" value="1"/>
</dbReference>
<dbReference type="AlphaFoldDB" id="A0A0E9NID7"/>
<proteinExistence type="inferred from homology"/>
<comment type="similarity">
    <text evidence="1">Belongs to the aldose epimerase family.</text>
</comment>
<dbReference type="GO" id="GO:0030246">
    <property type="term" value="F:carbohydrate binding"/>
    <property type="evidence" value="ECO:0007669"/>
    <property type="project" value="InterPro"/>
</dbReference>
<dbReference type="EMBL" id="BACD03000022">
    <property type="protein sequence ID" value="GAO49436.1"/>
    <property type="molecule type" value="Genomic_DNA"/>
</dbReference>
<dbReference type="OMA" id="IYHHISR"/>
<dbReference type="InterPro" id="IPR047215">
    <property type="entry name" value="Galactose_mutarotase-like"/>
</dbReference>
<dbReference type="GO" id="GO:0006006">
    <property type="term" value="P:glucose metabolic process"/>
    <property type="evidence" value="ECO:0007669"/>
    <property type="project" value="TreeGrafter"/>
</dbReference>
<keyword evidence="5" id="KW-1185">Reference proteome</keyword>
<dbReference type="SUPFAM" id="SSF74650">
    <property type="entry name" value="Galactose mutarotase-like"/>
    <property type="match status" value="1"/>
</dbReference>
<keyword evidence="2" id="KW-0413">Isomerase</keyword>
<protein>
    <recommendedName>
        <fullName evidence="6">Aldose 1-epimerase</fullName>
    </recommendedName>
</protein>
<dbReference type="InterPro" id="IPR014718">
    <property type="entry name" value="GH-type_carb-bd"/>
</dbReference>